<organism evidence="2 3">
    <name type="scientific">Chitinophaga rhizophila</name>
    <dbReference type="NCBI Taxonomy" id="2866212"/>
    <lineage>
        <taxon>Bacteria</taxon>
        <taxon>Pseudomonadati</taxon>
        <taxon>Bacteroidota</taxon>
        <taxon>Chitinophagia</taxon>
        <taxon>Chitinophagales</taxon>
        <taxon>Chitinophagaceae</taxon>
        <taxon>Chitinophaga</taxon>
    </lineage>
</organism>
<keyword evidence="3" id="KW-1185">Reference proteome</keyword>
<dbReference type="Proteomes" id="UP000812961">
    <property type="component" value="Unassembled WGS sequence"/>
</dbReference>
<dbReference type="Pfam" id="PF14020">
    <property type="entry name" value="DUF4236"/>
    <property type="match status" value="1"/>
</dbReference>
<feature type="domain" description="DUF4236" evidence="1">
    <location>
        <begin position="3"/>
        <end position="56"/>
    </location>
</feature>
<dbReference type="RefSeq" id="WP_220249070.1">
    <property type="nucleotide sequence ID" value="NZ_JAICCF010000001.1"/>
</dbReference>
<name>A0ABS7G869_9BACT</name>
<comment type="caution">
    <text evidence="2">The sequence shown here is derived from an EMBL/GenBank/DDBJ whole genome shotgun (WGS) entry which is preliminary data.</text>
</comment>
<evidence type="ECO:0000259" key="1">
    <source>
        <dbReference type="Pfam" id="PF14020"/>
    </source>
</evidence>
<dbReference type="EMBL" id="JAICCF010000001">
    <property type="protein sequence ID" value="MBW8683861.1"/>
    <property type="molecule type" value="Genomic_DNA"/>
</dbReference>
<gene>
    <name evidence="2" type="ORF">K1Y79_05900</name>
</gene>
<sequence>MAWSYRKRIRIIPGVHLNISRRGISTTIGVKGASLNFGPRGTYLNTGIPGSGLYNRQRISPARSTTPQHIPQDVAVLEPASRGNIFSVAPDEVTSNDMQGIKDTIIAAHQQKKELTLDLEKVKMALASSRLKLTLSYIFLIGWIVKKVSQQLKDAIAAQQNAIHQISEQLENSSMTMDVEFDEGMKGKFDALSEAFKRLSAADKVWDVTSAVSQNRVAARSAASTLIERRQVSIGIRNIPDISAAIAPLWLKNANGADLYFYPAFLIMYDSRDQFGIIGYDELDFDYGPIRFVEDGPVPRDTQVIDRTWAKVNRDGSRDKRFKDNYQIPIVKYGRIKLRTRNGMHEEYDFSNYEATELFSNAFLNYVKALKS</sequence>
<proteinExistence type="predicted"/>
<accession>A0ABS7G869</accession>
<protein>
    <submittedName>
        <fullName evidence="2">DUF4236 domain-containing protein</fullName>
    </submittedName>
</protein>
<evidence type="ECO:0000313" key="3">
    <source>
        <dbReference type="Proteomes" id="UP000812961"/>
    </source>
</evidence>
<reference evidence="2 3" key="1">
    <citation type="submission" date="2021-08" db="EMBL/GenBank/DDBJ databases">
        <title>The genome sequence of Chitinophaga sp. B61.</title>
        <authorList>
            <person name="Zhang X."/>
        </authorList>
    </citation>
    <scope>NUCLEOTIDE SEQUENCE [LARGE SCALE GENOMIC DNA]</scope>
    <source>
        <strain evidence="2 3">B61</strain>
    </source>
</reference>
<dbReference type="InterPro" id="IPR025330">
    <property type="entry name" value="DUF4236"/>
</dbReference>
<evidence type="ECO:0000313" key="2">
    <source>
        <dbReference type="EMBL" id="MBW8683861.1"/>
    </source>
</evidence>